<protein>
    <submittedName>
        <fullName evidence="1">STAS/SEC14 domain-containing protein</fullName>
    </submittedName>
</protein>
<dbReference type="InterPro" id="IPR038396">
    <property type="entry name" value="SpoIIAA-like_sf"/>
</dbReference>
<dbReference type="Pfam" id="PF11964">
    <property type="entry name" value="SpoIIAA-like"/>
    <property type="match status" value="1"/>
</dbReference>
<dbReference type="Proteomes" id="UP000729733">
    <property type="component" value="Unassembled WGS sequence"/>
</dbReference>
<name>A0A964BP41_9CYAN</name>
<sequence length="112" mass="13547">MNQSSEKVIGIKVSEKLTEKDFETLIPLLEETIRKQGKIRLVWDMDNFEGWNLDALWQDLKFDTKHKDNIERLALVGDKQWEKWISQPTKLFFEAKYFDRDRATEAWNWVRE</sequence>
<dbReference type="RefSeq" id="WP_229638924.1">
    <property type="nucleotide sequence ID" value="NZ_JADWDC010000004.1"/>
</dbReference>
<gene>
    <name evidence="1" type="ORF">I4641_02825</name>
</gene>
<accession>A0A964BP41</accession>
<evidence type="ECO:0000313" key="2">
    <source>
        <dbReference type="Proteomes" id="UP000729733"/>
    </source>
</evidence>
<dbReference type="InterPro" id="IPR021866">
    <property type="entry name" value="SpoIIAA-like"/>
</dbReference>
<dbReference type="SUPFAM" id="SSF52091">
    <property type="entry name" value="SpoIIaa-like"/>
    <property type="match status" value="1"/>
</dbReference>
<evidence type="ECO:0000313" key="1">
    <source>
        <dbReference type="EMBL" id="MCC0175913.1"/>
    </source>
</evidence>
<dbReference type="AlphaFoldDB" id="A0A964BP41"/>
<dbReference type="EMBL" id="JADWDC010000004">
    <property type="protein sequence ID" value="MCC0175913.1"/>
    <property type="molecule type" value="Genomic_DNA"/>
</dbReference>
<comment type="caution">
    <text evidence="1">The sequence shown here is derived from an EMBL/GenBank/DDBJ whole genome shotgun (WGS) entry which is preliminary data.</text>
</comment>
<keyword evidence="2" id="KW-1185">Reference proteome</keyword>
<dbReference type="InterPro" id="IPR036513">
    <property type="entry name" value="STAS_dom_sf"/>
</dbReference>
<organism evidence="1 2">
    <name type="scientific">Waterburya agarophytonicola KI4</name>
    <dbReference type="NCBI Taxonomy" id="2874699"/>
    <lineage>
        <taxon>Bacteria</taxon>
        <taxon>Bacillati</taxon>
        <taxon>Cyanobacteriota</taxon>
        <taxon>Cyanophyceae</taxon>
        <taxon>Pleurocapsales</taxon>
        <taxon>Hyellaceae</taxon>
        <taxon>Waterburya</taxon>
        <taxon>Waterburya agarophytonicola</taxon>
    </lineage>
</organism>
<reference evidence="1" key="1">
    <citation type="journal article" date="2021" name="Antonie Van Leeuwenhoek">
        <title>Draft genome and description of Waterburya agarophytonicola gen. nov. sp. nov. (Pleurocapsales, Cyanobacteria): a seaweed symbiont.</title>
        <authorList>
            <person name="Bonthond G."/>
            <person name="Shalygin S."/>
            <person name="Bayer T."/>
            <person name="Weinberger F."/>
        </authorList>
    </citation>
    <scope>NUCLEOTIDE SEQUENCE</scope>
    <source>
        <strain evidence="1">KI4</strain>
    </source>
</reference>
<dbReference type="Gene3D" id="3.40.50.10600">
    <property type="entry name" value="SpoIIaa-like domains"/>
    <property type="match status" value="1"/>
</dbReference>
<proteinExistence type="predicted"/>